<evidence type="ECO:0008006" key="4">
    <source>
        <dbReference type="Google" id="ProtNLM"/>
    </source>
</evidence>
<proteinExistence type="predicted"/>
<feature type="signal peptide" evidence="1">
    <location>
        <begin position="1"/>
        <end position="30"/>
    </location>
</feature>
<dbReference type="HOGENOM" id="CLU_120483_0_0_5"/>
<dbReference type="AlphaFoldDB" id="Q1YFZ1"/>
<dbReference type="Pfam" id="PF10722">
    <property type="entry name" value="YbjN"/>
    <property type="match status" value="1"/>
</dbReference>
<keyword evidence="1" id="KW-0732">Signal</keyword>
<comment type="caution">
    <text evidence="2">The sequence shown here is derived from an EMBL/GenBank/DDBJ whole genome shotgun (WGS) entry which is preliminary data.</text>
</comment>
<evidence type="ECO:0000313" key="2">
    <source>
        <dbReference type="EMBL" id="EAS49434.1"/>
    </source>
</evidence>
<keyword evidence="3" id="KW-1185">Reference proteome</keyword>
<evidence type="ECO:0000313" key="3">
    <source>
        <dbReference type="Proteomes" id="UP000000321"/>
    </source>
</evidence>
<accession>Q1YFZ1</accession>
<dbReference type="InterPro" id="IPR019660">
    <property type="entry name" value="Put_sensory_transdc_reg_YbjN"/>
</dbReference>
<dbReference type="EMBL" id="AAPJ01000005">
    <property type="protein sequence ID" value="EAS49434.1"/>
    <property type="molecule type" value="Genomic_DNA"/>
</dbReference>
<gene>
    <name evidence="2" type="ORF">SI859A1_03037</name>
</gene>
<organism evidence="2 3">
    <name type="scientific">Aurantimonas manganoxydans (strain ATCC BAA-1229 / DSM 21871 / SI85-9A1)</name>
    <dbReference type="NCBI Taxonomy" id="287752"/>
    <lineage>
        <taxon>Bacteria</taxon>
        <taxon>Pseudomonadati</taxon>
        <taxon>Pseudomonadota</taxon>
        <taxon>Alphaproteobacteria</taxon>
        <taxon>Hyphomicrobiales</taxon>
        <taxon>Aurantimonadaceae</taxon>
        <taxon>Aurantimonas</taxon>
    </lineage>
</organism>
<sequence length="162" mass="18192">MWCVPLSGGYPVRFIATLLACLCLAGASQAQTLVKPGEVDQIVDIARGFGSGTLEKDETEYVRGRIDGTLYVIFFNDCNSDRSECQSLQFYASWDGVPVDQAAINGWNRDKRFAKAYVDAENDPVLEMDVNLRHGVTRGNLEDTFDWWRLSLREFKSGVLKL</sequence>
<evidence type="ECO:0000256" key="1">
    <source>
        <dbReference type="SAM" id="SignalP"/>
    </source>
</evidence>
<name>Q1YFZ1_AURMS</name>
<feature type="chain" id="PRO_5004197492" description="YbjN domain-containing protein" evidence="1">
    <location>
        <begin position="31"/>
        <end position="162"/>
    </location>
</feature>
<dbReference type="CDD" id="cd17511">
    <property type="entry name" value="YbjN_AmyR-like"/>
    <property type="match status" value="1"/>
</dbReference>
<reference evidence="2 3" key="1">
    <citation type="journal article" date="2008" name="Appl. Environ. Microbiol.">
        <title>Genomic insights into Mn(II) oxidation by the marine alphaproteobacterium Aurantimonas sp. strain SI85-9A1.</title>
        <authorList>
            <person name="Dick G.J."/>
            <person name="Podell S."/>
            <person name="Johnson H.A."/>
            <person name="Rivera-Espinoza Y."/>
            <person name="Bernier-Latmani R."/>
            <person name="McCarthy J.K."/>
            <person name="Torpey J.W."/>
            <person name="Clement B.G."/>
            <person name="Gaasterland T."/>
            <person name="Tebo B.M."/>
        </authorList>
    </citation>
    <scope>NUCLEOTIDE SEQUENCE [LARGE SCALE GENOMIC DNA]</scope>
    <source>
        <strain evidence="2 3">SI85-9A1</strain>
    </source>
</reference>
<protein>
    <recommendedName>
        <fullName evidence="4">YbjN domain-containing protein</fullName>
    </recommendedName>
</protein>
<dbReference type="BioCyc" id="AURANTIMONAS:SI859A1_03037-MONOMER"/>
<dbReference type="Proteomes" id="UP000000321">
    <property type="component" value="Unassembled WGS sequence"/>
</dbReference>